<comment type="caution">
    <text evidence="1">The sequence shown here is derived from an EMBL/GenBank/DDBJ whole genome shotgun (WGS) entry which is preliminary data.</text>
</comment>
<sequence length="101" mass="11399">MQLGLTTALFKMFTSTLTDALNERPNLATLGLVDFEFLPHYNRWTDEFKLDVMKYAETTGVTVFACDDGDGLIVNEHGIRAVGNVKMIRGGVCFEDRFFIK</sequence>
<reference evidence="2" key="1">
    <citation type="journal article" date="2019" name="Int. J. Syst. Evol. Microbiol.">
        <title>The Global Catalogue of Microorganisms (GCM) 10K type strain sequencing project: providing services to taxonomists for standard genome sequencing and annotation.</title>
        <authorList>
            <consortium name="The Broad Institute Genomics Platform"/>
            <consortium name="The Broad Institute Genome Sequencing Center for Infectious Disease"/>
            <person name="Wu L."/>
            <person name="Ma J."/>
        </authorList>
    </citation>
    <scope>NUCLEOTIDE SEQUENCE [LARGE SCALE GENOMIC DNA]</scope>
    <source>
        <strain evidence="2">CGMCC 1.12286</strain>
    </source>
</reference>
<evidence type="ECO:0000313" key="1">
    <source>
        <dbReference type="EMBL" id="MFD1677922.1"/>
    </source>
</evidence>
<dbReference type="EMBL" id="JBHUCX010000099">
    <property type="protein sequence ID" value="MFD1677922.1"/>
    <property type="molecule type" value="Genomic_DNA"/>
</dbReference>
<dbReference type="RefSeq" id="WP_377945852.1">
    <property type="nucleotide sequence ID" value="NZ_JBHUCX010000099.1"/>
</dbReference>
<protein>
    <submittedName>
        <fullName evidence="1">Uncharacterized protein</fullName>
    </submittedName>
</protein>
<dbReference type="Proteomes" id="UP001597079">
    <property type="component" value="Unassembled WGS sequence"/>
</dbReference>
<name>A0ABW4JNY5_9BACL</name>
<evidence type="ECO:0000313" key="2">
    <source>
        <dbReference type="Proteomes" id="UP001597079"/>
    </source>
</evidence>
<organism evidence="1 2">
    <name type="scientific">Alicyclobacillus fodiniaquatilis</name>
    <dbReference type="NCBI Taxonomy" id="1661150"/>
    <lineage>
        <taxon>Bacteria</taxon>
        <taxon>Bacillati</taxon>
        <taxon>Bacillota</taxon>
        <taxon>Bacilli</taxon>
        <taxon>Bacillales</taxon>
        <taxon>Alicyclobacillaceae</taxon>
        <taxon>Alicyclobacillus</taxon>
    </lineage>
</organism>
<accession>A0ABW4JNY5</accession>
<gene>
    <name evidence="1" type="ORF">ACFSB2_24970</name>
</gene>
<proteinExistence type="predicted"/>
<keyword evidence="2" id="KW-1185">Reference proteome</keyword>
<dbReference type="InterPro" id="IPR029062">
    <property type="entry name" value="Class_I_gatase-like"/>
</dbReference>
<dbReference type="Gene3D" id="3.40.50.880">
    <property type="match status" value="1"/>
</dbReference>